<name>A0A426XHN4_ENSVE</name>
<dbReference type="Proteomes" id="UP000287651">
    <property type="component" value="Unassembled WGS sequence"/>
</dbReference>
<dbReference type="AlphaFoldDB" id="A0A426XHN4"/>
<feature type="non-terminal residue" evidence="1">
    <location>
        <position position="1"/>
    </location>
</feature>
<protein>
    <submittedName>
        <fullName evidence="1">Uncharacterized protein</fullName>
    </submittedName>
</protein>
<reference evidence="1 2" key="1">
    <citation type="journal article" date="2014" name="Agronomy (Basel)">
        <title>A Draft Genome Sequence for Ensete ventricosum, the Drought-Tolerant Tree Against Hunger.</title>
        <authorList>
            <person name="Harrison J."/>
            <person name="Moore K.A."/>
            <person name="Paszkiewicz K."/>
            <person name="Jones T."/>
            <person name="Grant M."/>
            <person name="Ambacheew D."/>
            <person name="Muzemil S."/>
            <person name="Studholme D.J."/>
        </authorList>
    </citation>
    <scope>NUCLEOTIDE SEQUENCE [LARGE SCALE GENOMIC DNA]</scope>
</reference>
<evidence type="ECO:0000313" key="2">
    <source>
        <dbReference type="Proteomes" id="UP000287651"/>
    </source>
</evidence>
<organism evidence="1 2">
    <name type="scientific">Ensete ventricosum</name>
    <name type="common">Abyssinian banana</name>
    <name type="synonym">Musa ensete</name>
    <dbReference type="NCBI Taxonomy" id="4639"/>
    <lineage>
        <taxon>Eukaryota</taxon>
        <taxon>Viridiplantae</taxon>
        <taxon>Streptophyta</taxon>
        <taxon>Embryophyta</taxon>
        <taxon>Tracheophyta</taxon>
        <taxon>Spermatophyta</taxon>
        <taxon>Magnoliopsida</taxon>
        <taxon>Liliopsida</taxon>
        <taxon>Zingiberales</taxon>
        <taxon>Musaceae</taxon>
        <taxon>Ensete</taxon>
    </lineage>
</organism>
<comment type="caution">
    <text evidence="1">The sequence shown here is derived from an EMBL/GenBank/DDBJ whole genome shotgun (WGS) entry which is preliminary data.</text>
</comment>
<dbReference type="EMBL" id="AMZH03020619">
    <property type="protein sequence ID" value="RRT38998.1"/>
    <property type="molecule type" value="Genomic_DNA"/>
</dbReference>
<accession>A0A426XHN4</accession>
<sequence>WTGRGTRLGQRTSELAEIRDSDKGLAYWLRQATRGKGLVDWPRYATRIKDWRTGRGTRLGQRTGGLAEIRDSDKGLVD</sequence>
<gene>
    <name evidence="1" type="ORF">B296_00045986</name>
</gene>
<proteinExistence type="predicted"/>
<evidence type="ECO:0000313" key="1">
    <source>
        <dbReference type="EMBL" id="RRT38998.1"/>
    </source>
</evidence>